<keyword evidence="5 6" id="KW-0472">Membrane</keyword>
<dbReference type="EMBL" id="SMKO01000012">
    <property type="protein sequence ID" value="TDD10391.1"/>
    <property type="molecule type" value="Genomic_DNA"/>
</dbReference>
<dbReference type="Pfam" id="PF02687">
    <property type="entry name" value="FtsX"/>
    <property type="match status" value="1"/>
</dbReference>
<keyword evidence="4 6" id="KW-1133">Transmembrane helix</keyword>
<reference evidence="8 9" key="1">
    <citation type="submission" date="2019-03" db="EMBL/GenBank/DDBJ databases">
        <title>Draft genome sequences of novel Actinobacteria.</title>
        <authorList>
            <person name="Sahin N."/>
            <person name="Ay H."/>
            <person name="Saygin H."/>
        </authorList>
    </citation>
    <scope>NUCLEOTIDE SEQUENCE [LARGE SCALE GENOMIC DNA]</scope>
    <source>
        <strain evidence="8 9">KC310</strain>
    </source>
</reference>
<sequence length="703" mass="72547">MRIPAPHWPSVVGRARTDAGPLLLAAVVVAVVTLLAGAIPPLLSATADTAVRDAVRRDGGDLQVHARMEDDGGPNGSRVRHPRLAEDVDDFRARATDELGPGLRAALHPPVATVTSPTLKITDGSVLRTFQLAYVARDGGPGVTWIAGGPPRPTGSETASIPYGAPPWPVQVGLSEADAAALQVRPGADIPLADDQGNDKKVQVSGIFRPRDSADPAWRLIPSLLSPVAGADGTGSTRFAGLLSRESLPDARLAFRQDELRRTAWFTPDPVRLSWDAVPSVAARVVALKAASGSSGARDGSLKWETRLDGVLRNVSSQVDAASAQASVLLITLLAVAVLVLLLAADLLVHRRALALAAARQRGMSLPVIGGELLLESAVMALLATAAGLGLARAVAPGVSWEWTAPVVVTAVAAGPAFGTLTAARATRDRRVPANRSARRWVRNTVRLRRAALEAGVLVAASGALVALYQRGIGGGVLPASAPALCALAGALMLARALPLGTRFVLKRLLRSRRPLAVFGAARAAAASARLLPLVVLVTSVALASYALTFGAAVGHGTADGPLASGLLRLAWVSAVTLPVLGLLGLALGSAAGAPERWRTLTRLRTLGLRPREARWVAAGELLPPVVVAVVGGPLLGVLLARLTFGSLALALLTGADPALASPWWGLGLVAVAFLAAVAVVVPVESALRRRRRLSEVLRAGAS</sequence>
<keyword evidence="2" id="KW-1003">Cell membrane</keyword>
<dbReference type="RefSeq" id="WP_132593478.1">
    <property type="nucleotide sequence ID" value="NZ_SMKO01000012.1"/>
</dbReference>
<keyword evidence="9" id="KW-1185">Reference proteome</keyword>
<dbReference type="GO" id="GO:0005886">
    <property type="term" value="C:plasma membrane"/>
    <property type="evidence" value="ECO:0007669"/>
    <property type="project" value="UniProtKB-SubCell"/>
</dbReference>
<feature type="transmembrane region" description="Helical" evidence="6">
    <location>
        <begin position="326"/>
        <end position="349"/>
    </location>
</feature>
<evidence type="ECO:0000259" key="7">
    <source>
        <dbReference type="Pfam" id="PF02687"/>
    </source>
</evidence>
<evidence type="ECO:0000256" key="3">
    <source>
        <dbReference type="ARBA" id="ARBA00022692"/>
    </source>
</evidence>
<evidence type="ECO:0000313" key="9">
    <source>
        <dbReference type="Proteomes" id="UP000295258"/>
    </source>
</evidence>
<feature type="transmembrane region" description="Helical" evidence="6">
    <location>
        <begin position="527"/>
        <end position="550"/>
    </location>
</feature>
<evidence type="ECO:0000256" key="2">
    <source>
        <dbReference type="ARBA" id="ARBA00022475"/>
    </source>
</evidence>
<protein>
    <submittedName>
        <fullName evidence="8">ABC transporter permease</fullName>
    </submittedName>
</protein>
<feature type="transmembrane region" description="Helical" evidence="6">
    <location>
        <begin position="448"/>
        <end position="470"/>
    </location>
</feature>
<dbReference type="Proteomes" id="UP000295258">
    <property type="component" value="Unassembled WGS sequence"/>
</dbReference>
<organism evidence="8 9">
    <name type="scientific">Nonomuraea deserti</name>
    <dbReference type="NCBI Taxonomy" id="1848322"/>
    <lineage>
        <taxon>Bacteria</taxon>
        <taxon>Bacillati</taxon>
        <taxon>Actinomycetota</taxon>
        <taxon>Actinomycetes</taxon>
        <taxon>Streptosporangiales</taxon>
        <taxon>Streptosporangiaceae</taxon>
        <taxon>Nonomuraea</taxon>
    </lineage>
</organism>
<feature type="transmembrane region" description="Helical" evidence="6">
    <location>
        <begin position="664"/>
        <end position="684"/>
    </location>
</feature>
<proteinExistence type="predicted"/>
<comment type="subcellular location">
    <subcellularLocation>
        <location evidence="1">Cell membrane</location>
        <topology evidence="1">Multi-pass membrane protein</topology>
    </subcellularLocation>
</comment>
<feature type="domain" description="ABC3 transporter permease C-terminal" evidence="7">
    <location>
        <begin position="580"/>
        <end position="684"/>
    </location>
</feature>
<evidence type="ECO:0000256" key="4">
    <source>
        <dbReference type="ARBA" id="ARBA00022989"/>
    </source>
</evidence>
<feature type="transmembrane region" description="Helical" evidence="6">
    <location>
        <begin position="369"/>
        <end position="391"/>
    </location>
</feature>
<feature type="transmembrane region" description="Helical" evidence="6">
    <location>
        <begin position="403"/>
        <end position="427"/>
    </location>
</feature>
<accession>A0A4R4VY58</accession>
<feature type="transmembrane region" description="Helical" evidence="6">
    <location>
        <begin position="21"/>
        <end position="43"/>
    </location>
</feature>
<dbReference type="AlphaFoldDB" id="A0A4R4VY58"/>
<comment type="caution">
    <text evidence="8">The sequence shown here is derived from an EMBL/GenBank/DDBJ whole genome shotgun (WGS) entry which is preliminary data.</text>
</comment>
<keyword evidence="3 6" id="KW-0812">Transmembrane</keyword>
<name>A0A4R4VY58_9ACTN</name>
<feature type="transmembrane region" description="Helical" evidence="6">
    <location>
        <begin position="482"/>
        <end position="506"/>
    </location>
</feature>
<feature type="transmembrane region" description="Helical" evidence="6">
    <location>
        <begin position="570"/>
        <end position="595"/>
    </location>
</feature>
<evidence type="ECO:0000256" key="6">
    <source>
        <dbReference type="SAM" id="Phobius"/>
    </source>
</evidence>
<evidence type="ECO:0000256" key="1">
    <source>
        <dbReference type="ARBA" id="ARBA00004651"/>
    </source>
</evidence>
<evidence type="ECO:0000256" key="5">
    <source>
        <dbReference type="ARBA" id="ARBA00023136"/>
    </source>
</evidence>
<feature type="transmembrane region" description="Helical" evidence="6">
    <location>
        <begin position="616"/>
        <end position="644"/>
    </location>
</feature>
<gene>
    <name evidence="8" type="ORF">E1292_07735</name>
</gene>
<dbReference type="InterPro" id="IPR003838">
    <property type="entry name" value="ABC3_permease_C"/>
</dbReference>
<evidence type="ECO:0000313" key="8">
    <source>
        <dbReference type="EMBL" id="TDD10391.1"/>
    </source>
</evidence>